<reference evidence="1 2" key="1">
    <citation type="journal article" date="2014" name="Genome Biol. Evol.">
        <title>The secreted proteins of Achlya hypogyna and Thraustotheca clavata identify the ancestral oomycete secretome and reveal gene acquisitions by horizontal gene transfer.</title>
        <authorList>
            <person name="Misner I."/>
            <person name="Blouin N."/>
            <person name="Leonard G."/>
            <person name="Richards T.A."/>
            <person name="Lane C.E."/>
        </authorList>
    </citation>
    <scope>NUCLEOTIDE SEQUENCE [LARGE SCALE GENOMIC DNA]</scope>
    <source>
        <strain evidence="1 2">ATCC 48635</strain>
    </source>
</reference>
<dbReference type="EMBL" id="JNBR01000635">
    <property type="protein sequence ID" value="OQR90371.1"/>
    <property type="molecule type" value="Genomic_DNA"/>
</dbReference>
<organism evidence="1 2">
    <name type="scientific">Achlya hypogyna</name>
    <name type="common">Oomycete</name>
    <name type="synonym">Protoachlya hypogyna</name>
    <dbReference type="NCBI Taxonomy" id="1202772"/>
    <lineage>
        <taxon>Eukaryota</taxon>
        <taxon>Sar</taxon>
        <taxon>Stramenopiles</taxon>
        <taxon>Oomycota</taxon>
        <taxon>Saprolegniomycetes</taxon>
        <taxon>Saprolegniales</taxon>
        <taxon>Achlyaceae</taxon>
        <taxon>Achlya</taxon>
    </lineage>
</organism>
<evidence type="ECO:0000313" key="2">
    <source>
        <dbReference type="Proteomes" id="UP000243579"/>
    </source>
</evidence>
<protein>
    <submittedName>
        <fullName evidence="1">Uncharacterized protein</fullName>
    </submittedName>
</protein>
<sequence length="499" mass="56683">MRVSEPHKELAVCNEKYVKNCTELVMAHRGIDVLGNFEPFVSLEVLWVNDNNIEKLTGLDTCFRIKYLYAQNNRIATVEGSLLHFTFLRELRLFNNRLQDLHATLRTLSKLLHLHDLDLFGNPLAEEENYRLHVIAAIPSLEVFDRHVITSEERIAAKKLNLRRPSHASRAANQLSKEPEPREWSGTVKMLMKEVAGIERRQKAREEAERKKQFLVTDASFSSTSLASSHGGATAESNTSMDEWDLYHLRKLFRAADPHKRGGIFATLLPHIVGEMLDYGQQLVFGDTALHEESDMAVFLPYVTRTMTAAEINQEDDDPPTTSLVVWTLFSQAFTDRSVGPDKTPFFWRALATADIAARADDYFDKARALQKRMLSLAEPKEDLIKTMHALSQKAYHLQSLQNQRTVATSTELPTEQAGAKAPTRDSITVFSYNKVSQIADHKGAERNDDILAKKYSIKDKVPLQLRTRNHNVAQEFQSFLKTKDARKPVKVAKDVLTI</sequence>
<dbReference type="STRING" id="1202772.A0A1V9YXD5"/>
<dbReference type="Gene3D" id="3.80.10.10">
    <property type="entry name" value="Ribonuclease Inhibitor"/>
    <property type="match status" value="1"/>
</dbReference>
<dbReference type="Pfam" id="PF14580">
    <property type="entry name" value="LRR_9"/>
    <property type="match status" value="1"/>
</dbReference>
<proteinExistence type="predicted"/>
<gene>
    <name evidence="1" type="ORF">ACHHYP_05584</name>
</gene>
<dbReference type="InterPro" id="IPR001611">
    <property type="entry name" value="Leu-rich_rpt"/>
</dbReference>
<evidence type="ECO:0000313" key="1">
    <source>
        <dbReference type="EMBL" id="OQR90371.1"/>
    </source>
</evidence>
<keyword evidence="2" id="KW-1185">Reference proteome</keyword>
<comment type="caution">
    <text evidence="1">The sequence shown here is derived from an EMBL/GenBank/DDBJ whole genome shotgun (WGS) entry which is preliminary data.</text>
</comment>
<dbReference type="AlphaFoldDB" id="A0A1V9YXD5"/>
<dbReference type="PANTHER" id="PTHR46759:SF1">
    <property type="entry name" value="LEUCINE-RICH REPEAT-CONTAINING PROTEIN 72"/>
    <property type="match status" value="1"/>
</dbReference>
<dbReference type="PANTHER" id="PTHR46759">
    <property type="entry name" value="LEUCINE-RICH REPEAT-CONTAINING PROTEIN 72"/>
    <property type="match status" value="1"/>
</dbReference>
<dbReference type="PROSITE" id="PS51450">
    <property type="entry name" value="LRR"/>
    <property type="match status" value="1"/>
</dbReference>
<name>A0A1V9YXD5_ACHHY</name>
<dbReference type="InterPro" id="IPR032675">
    <property type="entry name" value="LRR_dom_sf"/>
</dbReference>
<dbReference type="InterPro" id="IPR042655">
    <property type="entry name" value="LRC72"/>
</dbReference>
<accession>A0A1V9YXD5</accession>
<dbReference type="OrthoDB" id="1517790at2759"/>
<dbReference type="Proteomes" id="UP000243579">
    <property type="component" value="Unassembled WGS sequence"/>
</dbReference>
<dbReference type="SUPFAM" id="SSF52058">
    <property type="entry name" value="L domain-like"/>
    <property type="match status" value="1"/>
</dbReference>